<keyword evidence="4" id="KW-0233">DNA recombination</keyword>
<dbReference type="EMBL" id="JABEQH010000017">
    <property type="protein sequence ID" value="MBB2176732.1"/>
    <property type="molecule type" value="Genomic_DNA"/>
</dbReference>
<protein>
    <submittedName>
        <fullName evidence="7">Site-specific integrase</fullName>
    </submittedName>
</protein>
<evidence type="ECO:0000256" key="3">
    <source>
        <dbReference type="ARBA" id="ARBA00023125"/>
    </source>
</evidence>
<evidence type="ECO:0000259" key="6">
    <source>
        <dbReference type="PROSITE" id="PS51898"/>
    </source>
</evidence>
<dbReference type="InterPro" id="IPR050090">
    <property type="entry name" value="Tyrosine_recombinase_XerCD"/>
</dbReference>
<evidence type="ECO:0000313" key="8">
    <source>
        <dbReference type="Proteomes" id="UP000561066"/>
    </source>
</evidence>
<dbReference type="CDD" id="cd00796">
    <property type="entry name" value="INT_Rci_Hp1_C"/>
    <property type="match status" value="1"/>
</dbReference>
<dbReference type="SUPFAM" id="SSF56349">
    <property type="entry name" value="DNA breaking-rejoining enzymes"/>
    <property type="match status" value="1"/>
</dbReference>
<dbReference type="AlphaFoldDB" id="A0A7W4J936"/>
<dbReference type="GO" id="GO:0015074">
    <property type="term" value="P:DNA integration"/>
    <property type="evidence" value="ECO:0007669"/>
    <property type="project" value="UniProtKB-KW"/>
</dbReference>
<dbReference type="Gene3D" id="1.10.443.10">
    <property type="entry name" value="Intergrase catalytic core"/>
    <property type="match status" value="1"/>
</dbReference>
<organism evidence="7 8">
    <name type="scientific">Gluconacetobacter johannae</name>
    <dbReference type="NCBI Taxonomy" id="112140"/>
    <lineage>
        <taxon>Bacteria</taxon>
        <taxon>Pseudomonadati</taxon>
        <taxon>Pseudomonadota</taxon>
        <taxon>Alphaproteobacteria</taxon>
        <taxon>Acetobacterales</taxon>
        <taxon>Acetobacteraceae</taxon>
        <taxon>Gluconacetobacter</taxon>
    </lineage>
</organism>
<feature type="domain" description="Tyr recombinase" evidence="6">
    <location>
        <begin position="156"/>
        <end position="353"/>
    </location>
</feature>
<proteinExistence type="inferred from homology"/>
<reference evidence="7 8" key="1">
    <citation type="submission" date="2020-04" db="EMBL/GenBank/DDBJ databases">
        <title>Description of novel Gluconacetobacter.</title>
        <authorList>
            <person name="Sombolestani A."/>
        </authorList>
    </citation>
    <scope>NUCLEOTIDE SEQUENCE [LARGE SCALE GENOMIC DNA]</scope>
    <source>
        <strain evidence="7 8">LMG 21312</strain>
    </source>
</reference>
<evidence type="ECO:0000256" key="1">
    <source>
        <dbReference type="ARBA" id="ARBA00008857"/>
    </source>
</evidence>
<evidence type="ECO:0000256" key="2">
    <source>
        <dbReference type="ARBA" id="ARBA00022908"/>
    </source>
</evidence>
<dbReference type="InterPro" id="IPR013762">
    <property type="entry name" value="Integrase-like_cat_sf"/>
</dbReference>
<dbReference type="Proteomes" id="UP000561066">
    <property type="component" value="Unassembled WGS sequence"/>
</dbReference>
<dbReference type="GO" id="GO:0006310">
    <property type="term" value="P:DNA recombination"/>
    <property type="evidence" value="ECO:0007669"/>
    <property type="project" value="UniProtKB-KW"/>
</dbReference>
<dbReference type="InterPro" id="IPR002104">
    <property type="entry name" value="Integrase_catalytic"/>
</dbReference>
<accession>A0A7W4J936</accession>
<comment type="caution">
    <text evidence="7">The sequence shown here is derived from an EMBL/GenBank/DDBJ whole genome shotgun (WGS) entry which is preliminary data.</text>
</comment>
<dbReference type="GO" id="GO:0003677">
    <property type="term" value="F:DNA binding"/>
    <property type="evidence" value="ECO:0007669"/>
    <property type="project" value="UniProtKB-KW"/>
</dbReference>
<comment type="similarity">
    <text evidence="1">Belongs to the 'phage' integrase family.</text>
</comment>
<dbReference type="PANTHER" id="PTHR30349:SF64">
    <property type="entry name" value="PROPHAGE INTEGRASE INTD-RELATED"/>
    <property type="match status" value="1"/>
</dbReference>
<dbReference type="Pfam" id="PF00589">
    <property type="entry name" value="Phage_integrase"/>
    <property type="match status" value="1"/>
</dbReference>
<feature type="region of interest" description="Disordered" evidence="5">
    <location>
        <begin position="240"/>
        <end position="263"/>
    </location>
</feature>
<sequence length="359" mass="40307">MPLKIVTRPGSSFFYVRGTVRGQSVFESTGATERRKAEEYRAHRESELWNASLYGQKAVVTFASAVESYINHAQRNHNTQSAVEKLVQHFGTTPLHQIDQVSVDRAYAKILRDGHKASAATKLRQVLTPLRAILEHAAIRKWCDRPAFDVPRVAKAITPYLKPDEADALVGAAGTHIKPLIIFLICTGARLSEALEIEWQSVDLVGRRATLWQKQGTERDVDLPNRAISALSALPHRPGRIFRPPATRKRPNPEGYLDSGRTSGGQIKCAWATACRKAGLPGHWHEWVSTSGQSKRTWVSDVTPHHLRHTWATWQYCLHGDLLALQRDGGWSNITMVTRYAKKMPDAYREAVDNWLNAT</sequence>
<dbReference type="InterPro" id="IPR010998">
    <property type="entry name" value="Integrase_recombinase_N"/>
</dbReference>
<dbReference type="InterPro" id="IPR011010">
    <property type="entry name" value="DNA_brk_join_enz"/>
</dbReference>
<dbReference type="Gene3D" id="1.10.150.130">
    <property type="match status" value="1"/>
</dbReference>
<keyword evidence="3" id="KW-0238">DNA-binding</keyword>
<keyword evidence="8" id="KW-1185">Reference proteome</keyword>
<keyword evidence="2" id="KW-0229">DNA integration</keyword>
<evidence type="ECO:0000256" key="5">
    <source>
        <dbReference type="SAM" id="MobiDB-lite"/>
    </source>
</evidence>
<name>A0A7W4J936_9PROT</name>
<evidence type="ECO:0000256" key="4">
    <source>
        <dbReference type="ARBA" id="ARBA00023172"/>
    </source>
</evidence>
<dbReference type="PROSITE" id="PS51898">
    <property type="entry name" value="TYR_RECOMBINASE"/>
    <property type="match status" value="1"/>
</dbReference>
<evidence type="ECO:0000313" key="7">
    <source>
        <dbReference type="EMBL" id="MBB2176732.1"/>
    </source>
</evidence>
<dbReference type="RefSeq" id="WP_182944082.1">
    <property type="nucleotide sequence ID" value="NZ_JABEQH010000017.1"/>
</dbReference>
<dbReference type="PANTHER" id="PTHR30349">
    <property type="entry name" value="PHAGE INTEGRASE-RELATED"/>
    <property type="match status" value="1"/>
</dbReference>
<gene>
    <name evidence="7" type="ORF">HLH21_12480</name>
</gene>